<dbReference type="AlphaFoldDB" id="A0A8S0FU73"/>
<feature type="domain" description="Autotransporter" evidence="1">
    <location>
        <begin position="1"/>
        <end position="199"/>
    </location>
</feature>
<sequence length="199" mass="21649">MAFDNGMNWNNALRYDVHQLDSSRSVAYGDINKTADANVKQQYLEFRSEGAKTFELREGLNVTPYAGVKLRHTLEGGYQERNAGDFNLSMNSGSETAVDSIVGLKLDYAGKDGWSANATLEGGPNLSYVKSQRTASVSGAGSQRFNIDDGQNGGGFSNSLATMGVKYSSQESALQVDAFHWKEDGISDKGVMLNFKKTF</sequence>
<dbReference type="InterPro" id="IPR036709">
    <property type="entry name" value="Autotransporte_beta_dom_sf"/>
</dbReference>
<dbReference type="EMBL" id="AP022360">
    <property type="protein sequence ID" value="BBU83996.1"/>
    <property type="molecule type" value="Genomic_DNA"/>
</dbReference>
<name>A0A8S0FU73_ECOLX</name>
<protein>
    <recommendedName>
        <fullName evidence="1">Autotransporter domain-containing protein</fullName>
    </recommendedName>
</protein>
<dbReference type="Pfam" id="PF03797">
    <property type="entry name" value="Autotransporter"/>
    <property type="match status" value="1"/>
</dbReference>
<dbReference type="InterPro" id="IPR005546">
    <property type="entry name" value="Autotransporte_beta"/>
</dbReference>
<evidence type="ECO:0000313" key="3">
    <source>
        <dbReference type="Proteomes" id="UP000467488"/>
    </source>
</evidence>
<dbReference type="Gene3D" id="2.40.128.130">
    <property type="entry name" value="Autotransporter beta-domain"/>
    <property type="match status" value="1"/>
</dbReference>
<dbReference type="Proteomes" id="UP000467488">
    <property type="component" value="Chromosome"/>
</dbReference>
<evidence type="ECO:0000313" key="2">
    <source>
        <dbReference type="EMBL" id="BBU83996.1"/>
    </source>
</evidence>
<accession>A0A8S0FU73</accession>
<dbReference type="PROSITE" id="PS51208">
    <property type="entry name" value="AUTOTRANSPORTER"/>
    <property type="match status" value="1"/>
</dbReference>
<reference evidence="2 3" key="1">
    <citation type="submission" date="2020-01" db="EMBL/GenBank/DDBJ databases">
        <title>Dynamics of blaIMP-6 dissemination in carbapenem resistant Enterobacteriacea isolated from regional surveillance in Osaka, Japan.</title>
        <authorList>
            <person name="Abe R."/>
            <person name="Akeda Y."/>
            <person name="Sugawara Y."/>
            <person name="Yamamoto N."/>
            <person name="Tomono K."/>
            <person name="Takeuchi D."/>
            <person name="Kawahara R."/>
            <person name="Hamada S."/>
        </authorList>
    </citation>
    <scope>NUCLEOTIDE SEQUENCE [LARGE SCALE GENOMIC DNA]</scope>
    <source>
        <strain evidence="2 3">E300</strain>
    </source>
</reference>
<dbReference type="SUPFAM" id="SSF103515">
    <property type="entry name" value="Autotransporter"/>
    <property type="match status" value="1"/>
</dbReference>
<evidence type="ECO:0000259" key="1">
    <source>
        <dbReference type="PROSITE" id="PS51208"/>
    </source>
</evidence>
<gene>
    <name evidence="2" type="ORF">EIMP300_53960</name>
</gene>
<proteinExistence type="predicted"/>
<organism evidence="2 3">
    <name type="scientific">Escherichia coli</name>
    <dbReference type="NCBI Taxonomy" id="562"/>
    <lineage>
        <taxon>Bacteria</taxon>
        <taxon>Pseudomonadati</taxon>
        <taxon>Pseudomonadota</taxon>
        <taxon>Gammaproteobacteria</taxon>
        <taxon>Enterobacterales</taxon>
        <taxon>Enterobacteriaceae</taxon>
        <taxon>Escherichia</taxon>
    </lineage>
</organism>